<protein>
    <recommendedName>
        <fullName evidence="6">CREG-like beta-barrel domain-containing protein</fullName>
    </recommendedName>
</protein>
<dbReference type="PANTHER" id="PTHR13343:SF15">
    <property type="entry name" value="PROTEIN CREG2"/>
    <property type="match status" value="1"/>
</dbReference>
<evidence type="ECO:0000256" key="1">
    <source>
        <dbReference type="ARBA" id="ARBA00004613"/>
    </source>
</evidence>
<dbReference type="Gene3D" id="2.30.110.10">
    <property type="entry name" value="Electron Transport, Fmn-binding Protein, Chain A"/>
    <property type="match status" value="1"/>
</dbReference>
<name>A0A437C6E1_ORYJA</name>
<proteinExistence type="inferred from homology"/>
<accession>A0A437C6E1</accession>
<dbReference type="SUPFAM" id="SSF50475">
    <property type="entry name" value="FMN-binding split barrel"/>
    <property type="match status" value="1"/>
</dbReference>
<evidence type="ECO:0000259" key="6">
    <source>
        <dbReference type="Pfam" id="PF13883"/>
    </source>
</evidence>
<comment type="similarity">
    <text evidence="2">Belongs to the CREG family.</text>
</comment>
<dbReference type="FunFam" id="2.30.110.10:FF:000004">
    <property type="entry name" value="Cellular repressor of E1A-stimulated genes 1"/>
    <property type="match status" value="1"/>
</dbReference>
<comment type="subcellular location">
    <subcellularLocation>
        <location evidence="1">Secreted</location>
    </subcellularLocation>
</comment>
<dbReference type="GO" id="GO:0005615">
    <property type="term" value="C:extracellular space"/>
    <property type="evidence" value="ECO:0007669"/>
    <property type="project" value="TreeGrafter"/>
</dbReference>
<keyword evidence="8" id="KW-1185">Reference proteome</keyword>
<dbReference type="GO" id="GO:0012505">
    <property type="term" value="C:endomembrane system"/>
    <property type="evidence" value="ECO:0007669"/>
    <property type="project" value="UniProtKB-ARBA"/>
</dbReference>
<dbReference type="GO" id="GO:0005737">
    <property type="term" value="C:cytoplasm"/>
    <property type="evidence" value="ECO:0007669"/>
    <property type="project" value="UniProtKB-ARBA"/>
</dbReference>
<evidence type="ECO:0000313" key="7">
    <source>
        <dbReference type="EMBL" id="RVE58262.1"/>
    </source>
</evidence>
<dbReference type="PANTHER" id="PTHR13343">
    <property type="entry name" value="CREG1 PROTEIN"/>
    <property type="match status" value="1"/>
</dbReference>
<evidence type="ECO:0000256" key="3">
    <source>
        <dbReference type="ARBA" id="ARBA00022525"/>
    </source>
</evidence>
<reference evidence="7 8" key="1">
    <citation type="submission" date="2018-11" db="EMBL/GenBank/DDBJ databases">
        <authorList>
            <person name="Lopez-Roques C."/>
            <person name="Donnadieu C."/>
            <person name="Bouchez O."/>
            <person name="Klopp C."/>
            <person name="Cabau C."/>
            <person name="Zahm M."/>
        </authorList>
    </citation>
    <scope>NUCLEOTIDE SEQUENCE [LARGE SCALE GENOMIC DNA]</scope>
    <source>
        <strain evidence="7">RS831</strain>
        <tissue evidence="7">Whole body</tissue>
    </source>
</reference>
<evidence type="ECO:0000256" key="5">
    <source>
        <dbReference type="ARBA" id="ARBA00023180"/>
    </source>
</evidence>
<dbReference type="OMA" id="HASSWGC"/>
<keyword evidence="3" id="KW-0964">Secreted</keyword>
<gene>
    <name evidence="7" type="ORF">OJAV_G00207420</name>
</gene>
<dbReference type="EMBL" id="CM012457">
    <property type="protein sequence ID" value="RVE58262.1"/>
    <property type="molecule type" value="Genomic_DNA"/>
</dbReference>
<sequence>MGRSSPTSRGRCRIFSLLQFVNKHQSLWRRRPQLNDMRPRCFPLALFACFLWLGQSYTLRSSVSWVVSSNDVDVDDADLSEEVAPALLVDGAGLWKANVLGDSIEAPREQAKAEGDPVAARQSSRLFSYRIEKVKKAGSGSSSSSAPPPHQETARTARYIAHYSDWGHLATISTLDKIKGLPFGNIFSVSDGPLDNSTGVIYFYVTPMDNTVADLKSNPFASLTFSEAEGEFCRQMMYDPEDPRCARLTLTGKMVEVLPEELAFAKEAMFSRHPVMAKWPVGHKWFFMKMDLIQVWLQDWIGGVSLVPVEDYFKATPF</sequence>
<organism evidence="7 8">
    <name type="scientific">Oryzias javanicus</name>
    <name type="common">Javanese ricefish</name>
    <name type="synonym">Aplocheilus javanicus</name>
    <dbReference type="NCBI Taxonomy" id="123683"/>
    <lineage>
        <taxon>Eukaryota</taxon>
        <taxon>Metazoa</taxon>
        <taxon>Chordata</taxon>
        <taxon>Craniata</taxon>
        <taxon>Vertebrata</taxon>
        <taxon>Euteleostomi</taxon>
        <taxon>Actinopterygii</taxon>
        <taxon>Neopterygii</taxon>
        <taxon>Teleostei</taxon>
        <taxon>Neoteleostei</taxon>
        <taxon>Acanthomorphata</taxon>
        <taxon>Ovalentaria</taxon>
        <taxon>Atherinomorphae</taxon>
        <taxon>Beloniformes</taxon>
        <taxon>Adrianichthyidae</taxon>
        <taxon>Oryziinae</taxon>
        <taxon>Oryzias</taxon>
    </lineage>
</organism>
<dbReference type="InterPro" id="IPR055343">
    <property type="entry name" value="CREG_beta-barrel"/>
</dbReference>
<dbReference type="Proteomes" id="UP000283210">
    <property type="component" value="Chromosome 21"/>
</dbReference>
<reference evidence="7 8" key="2">
    <citation type="submission" date="2019-01" db="EMBL/GenBank/DDBJ databases">
        <title>A chromosome length genome reference of the Java medaka (oryzias javanicus).</title>
        <authorList>
            <person name="Herpin A."/>
            <person name="Takehana Y."/>
            <person name="Naruse K."/>
            <person name="Ansai S."/>
            <person name="Kawaguchi M."/>
        </authorList>
    </citation>
    <scope>NUCLEOTIDE SEQUENCE [LARGE SCALE GENOMIC DNA]</scope>
    <source>
        <strain evidence="7">RS831</strain>
        <tissue evidence="7">Whole body</tissue>
    </source>
</reference>
<dbReference type="InterPro" id="IPR012349">
    <property type="entry name" value="Split_barrel_FMN-bd"/>
</dbReference>
<keyword evidence="5" id="KW-0325">Glycoprotein</keyword>
<dbReference type="AlphaFoldDB" id="A0A437C6E1"/>
<dbReference type="OrthoDB" id="9869319at2759"/>
<feature type="domain" description="CREG-like beta-barrel" evidence="6">
    <location>
        <begin position="148"/>
        <end position="314"/>
    </location>
</feature>
<keyword evidence="4" id="KW-0732">Signal</keyword>
<evidence type="ECO:0000313" key="8">
    <source>
        <dbReference type="Proteomes" id="UP000283210"/>
    </source>
</evidence>
<dbReference type="Pfam" id="PF13883">
    <property type="entry name" value="CREG_beta-barrel"/>
    <property type="match status" value="1"/>
</dbReference>
<evidence type="ECO:0000256" key="4">
    <source>
        <dbReference type="ARBA" id="ARBA00022729"/>
    </source>
</evidence>
<evidence type="ECO:0000256" key="2">
    <source>
        <dbReference type="ARBA" id="ARBA00009230"/>
    </source>
</evidence>